<dbReference type="EMBL" id="JBHUDJ010000009">
    <property type="protein sequence ID" value="MFD1588167.1"/>
    <property type="molecule type" value="Genomic_DNA"/>
</dbReference>
<dbReference type="Proteomes" id="UP001597119">
    <property type="component" value="Unassembled WGS sequence"/>
</dbReference>
<dbReference type="Pfam" id="PF18545">
    <property type="entry name" value="HalOD1"/>
    <property type="match status" value="1"/>
</dbReference>
<evidence type="ECO:0000259" key="1">
    <source>
        <dbReference type="Pfam" id="PF18545"/>
    </source>
</evidence>
<sequence length="87" mass="9747">MMANSKTTAVANERVTLGETVITEIARREDVSPLNLPPLYETLESDLCDQLFESTPEFEGLEPVSFQYHGYSVRIQVDGTVRIVAQE</sequence>
<gene>
    <name evidence="2" type="ORF">ACFR9U_14385</name>
</gene>
<dbReference type="InterPro" id="IPR040624">
    <property type="entry name" value="HalOD1"/>
</dbReference>
<comment type="caution">
    <text evidence="2">The sequence shown here is derived from an EMBL/GenBank/DDBJ whole genome shotgun (WGS) entry which is preliminary data.</text>
</comment>
<dbReference type="RefSeq" id="WP_247381686.1">
    <property type="nucleotide sequence ID" value="NZ_JALLGV010000011.1"/>
</dbReference>
<feature type="domain" description="Halobacterial output" evidence="1">
    <location>
        <begin position="16"/>
        <end position="83"/>
    </location>
</feature>
<proteinExistence type="predicted"/>
<dbReference type="AlphaFoldDB" id="A0ABD6CCV1"/>
<evidence type="ECO:0000313" key="3">
    <source>
        <dbReference type="Proteomes" id="UP001597119"/>
    </source>
</evidence>
<organism evidence="2 3">
    <name type="scientific">Halorientalis brevis</name>
    <dbReference type="NCBI Taxonomy" id="1126241"/>
    <lineage>
        <taxon>Archaea</taxon>
        <taxon>Methanobacteriati</taxon>
        <taxon>Methanobacteriota</taxon>
        <taxon>Stenosarchaea group</taxon>
        <taxon>Halobacteria</taxon>
        <taxon>Halobacteriales</taxon>
        <taxon>Haloarculaceae</taxon>
        <taxon>Halorientalis</taxon>
    </lineage>
</organism>
<keyword evidence="3" id="KW-1185">Reference proteome</keyword>
<name>A0ABD6CCV1_9EURY</name>
<protein>
    <submittedName>
        <fullName evidence="2">HalOD1 output domain-containing protein</fullName>
    </submittedName>
</protein>
<accession>A0ABD6CCV1</accession>
<reference evidence="2 3" key="1">
    <citation type="journal article" date="2019" name="Int. J. Syst. Evol. Microbiol.">
        <title>The Global Catalogue of Microorganisms (GCM) 10K type strain sequencing project: providing services to taxonomists for standard genome sequencing and annotation.</title>
        <authorList>
            <consortium name="The Broad Institute Genomics Platform"/>
            <consortium name="The Broad Institute Genome Sequencing Center for Infectious Disease"/>
            <person name="Wu L."/>
            <person name="Ma J."/>
        </authorList>
    </citation>
    <scope>NUCLEOTIDE SEQUENCE [LARGE SCALE GENOMIC DNA]</scope>
    <source>
        <strain evidence="2 3">CGMCC 1.12125</strain>
    </source>
</reference>
<evidence type="ECO:0000313" key="2">
    <source>
        <dbReference type="EMBL" id="MFD1588167.1"/>
    </source>
</evidence>